<dbReference type="PANTHER" id="PTHR33303">
    <property type="entry name" value="CYTOPLASMIC PROTEIN-RELATED"/>
    <property type="match status" value="1"/>
</dbReference>
<dbReference type="InterPro" id="IPR003781">
    <property type="entry name" value="CoA-bd"/>
</dbReference>
<dbReference type="AlphaFoldDB" id="A0A1J5TYK2"/>
<dbReference type="SUPFAM" id="SSF51735">
    <property type="entry name" value="NAD(P)-binding Rossmann-fold domains"/>
    <property type="match status" value="1"/>
</dbReference>
<protein>
    <recommendedName>
        <fullName evidence="1">CoA-binding domain-containing protein</fullName>
    </recommendedName>
</protein>
<dbReference type="InterPro" id="IPR036291">
    <property type="entry name" value="NAD(P)-bd_dom_sf"/>
</dbReference>
<dbReference type="Gene3D" id="3.40.50.720">
    <property type="entry name" value="NAD(P)-binding Rossmann-like Domain"/>
    <property type="match status" value="1"/>
</dbReference>
<evidence type="ECO:0000259" key="1">
    <source>
        <dbReference type="SMART" id="SM00881"/>
    </source>
</evidence>
<dbReference type="EMBL" id="MIYZ01000039">
    <property type="protein sequence ID" value="OIR21605.1"/>
    <property type="molecule type" value="Genomic_DNA"/>
</dbReference>
<dbReference type="PANTHER" id="PTHR33303:SF2">
    <property type="entry name" value="COA-BINDING DOMAIN-CONTAINING PROTEIN"/>
    <property type="match status" value="1"/>
</dbReference>
<evidence type="ECO:0000313" key="2">
    <source>
        <dbReference type="EMBL" id="OIR21605.1"/>
    </source>
</evidence>
<organism evidence="2 3">
    <name type="scientific">Marine Group III euryarchaeote CG-Epi2</name>
    <dbReference type="NCBI Taxonomy" id="1888996"/>
    <lineage>
        <taxon>Archaea</taxon>
        <taxon>Methanobacteriati</taxon>
        <taxon>Thermoplasmatota</taxon>
        <taxon>Thermoplasmata</taxon>
        <taxon>Candidatus Thermoprofundales</taxon>
    </lineage>
</organism>
<feature type="domain" description="CoA-binding" evidence="1">
    <location>
        <begin position="6"/>
        <end position="99"/>
    </location>
</feature>
<comment type="caution">
    <text evidence="2">The sequence shown here is derived from an EMBL/GenBank/DDBJ whole genome shotgun (WGS) entry which is preliminary data.</text>
</comment>
<proteinExistence type="predicted"/>
<name>A0A1J5TYK2_9ARCH</name>
<sequence>MVLEKLKSENVKIALIGASNDKEKFGNKIYLDLKLKGYDVIPINPKEKFIEGDRTYPSLNEMDKLPDIVNFVVPPTIAIKVAQEAVKLGIKYLWFQPGSESNELENWLKSSNEIKYLINSCIMVEAL</sequence>
<reference evidence="2 3" key="1">
    <citation type="submission" date="2016-08" db="EMBL/GenBank/DDBJ databases">
        <title>New Insights into Marine Group III Euryarchaeota, from dark to light.</title>
        <authorList>
            <person name="Haro-Moreno J.M."/>
            <person name="Rodriguez-Valera F."/>
            <person name="Lopez-Garcia P."/>
            <person name="Moreira D."/>
            <person name="Martin-Cuadrado A.B."/>
        </authorList>
    </citation>
    <scope>NUCLEOTIDE SEQUENCE [LARGE SCALE GENOMIC DNA]</scope>
    <source>
        <strain evidence="2">CG-Epi2</strain>
    </source>
</reference>
<dbReference type="Proteomes" id="UP000183615">
    <property type="component" value="Unassembled WGS sequence"/>
</dbReference>
<accession>A0A1J5TYK2</accession>
<evidence type="ECO:0000313" key="3">
    <source>
        <dbReference type="Proteomes" id="UP000183615"/>
    </source>
</evidence>
<dbReference type="SMART" id="SM00881">
    <property type="entry name" value="CoA_binding"/>
    <property type="match status" value="1"/>
</dbReference>
<gene>
    <name evidence="2" type="ORF">BET99_01910</name>
</gene>
<dbReference type="Pfam" id="PF13380">
    <property type="entry name" value="CoA_binding_2"/>
    <property type="match status" value="1"/>
</dbReference>